<organism evidence="1 2">
    <name type="scientific">Desulfocucumis palustris</name>
    <dbReference type="NCBI Taxonomy" id="1898651"/>
    <lineage>
        <taxon>Bacteria</taxon>
        <taxon>Bacillati</taxon>
        <taxon>Bacillota</taxon>
        <taxon>Clostridia</taxon>
        <taxon>Eubacteriales</taxon>
        <taxon>Desulfocucumaceae</taxon>
        <taxon>Desulfocucumis</taxon>
    </lineage>
</organism>
<accession>A0A2L2XHW4</accession>
<gene>
    <name evidence="1" type="ORF">DCCM_4895</name>
</gene>
<dbReference type="AlphaFoldDB" id="A0A2L2XHW4"/>
<reference evidence="2" key="1">
    <citation type="submission" date="2018-02" db="EMBL/GenBank/DDBJ databases">
        <title>Genome sequence of Desulfocucumis palustris strain NAW-5.</title>
        <authorList>
            <person name="Watanabe M."/>
            <person name="Kojima H."/>
            <person name="Fukui M."/>
        </authorList>
    </citation>
    <scope>NUCLEOTIDE SEQUENCE [LARGE SCALE GENOMIC DNA]</scope>
    <source>
        <strain evidence="2">NAW-5</strain>
    </source>
</reference>
<comment type="caution">
    <text evidence="1">The sequence shown here is derived from an EMBL/GenBank/DDBJ whole genome shotgun (WGS) entry which is preliminary data.</text>
</comment>
<evidence type="ECO:0000313" key="1">
    <source>
        <dbReference type="EMBL" id="GBF35760.1"/>
    </source>
</evidence>
<name>A0A2L2XHW4_9FIRM</name>
<evidence type="ECO:0000313" key="2">
    <source>
        <dbReference type="Proteomes" id="UP000239549"/>
    </source>
</evidence>
<proteinExistence type="predicted"/>
<dbReference type="InterPro" id="IPR054274">
    <property type="entry name" value="DUF7005"/>
</dbReference>
<dbReference type="Pfam" id="PF22541">
    <property type="entry name" value="DUF7005"/>
    <property type="match status" value="1"/>
</dbReference>
<sequence length="386" mass="42987">MNSSGHGAEYRSGVLSSFGATAPQIEELLLYNKNVFVQPEGPGLLALPLPDEPFAAAWEGYAAEAGGKGAWQVLRNRLVQFSFPIRQGISRSDSYRTATLRLGTAEGMPGATGLVLEKPDRLELSMHRTPAGRIPIILTGSREDFVALVRALTAKNEPARVPESMGAVMVTGYNNWDRIFSYKNRWRPAGPEESWSEEFKRIIPQRELYQDRFIILSDGPYSAAPARDMGLAEEEWREASLVIRREHECAHYVTGRLFSSMRANVTDELLADYMGIAAAAGHFKASWFLRFVGLENFPHYREGGRLQNYRGDPPLSDGAFRILQALVKRAAENLEMFDRENRANRTLVLAALSRLTLEALASPQAPSFLRQALNSVGRRYVVNGTP</sequence>
<keyword evidence="2" id="KW-1185">Reference proteome</keyword>
<dbReference type="Proteomes" id="UP000239549">
    <property type="component" value="Unassembled WGS sequence"/>
</dbReference>
<dbReference type="EMBL" id="BFAV01000182">
    <property type="protein sequence ID" value="GBF35760.1"/>
    <property type="molecule type" value="Genomic_DNA"/>
</dbReference>
<protein>
    <submittedName>
        <fullName evidence="1">Uncharacterized protein</fullName>
    </submittedName>
</protein>
<dbReference type="RefSeq" id="WP_165792243.1">
    <property type="nucleotide sequence ID" value="NZ_BFAV01000182.1"/>
</dbReference>